<proteinExistence type="predicted"/>
<dbReference type="EMBL" id="JAMYRI010000004">
    <property type="protein sequence ID" value="MER9284087.1"/>
    <property type="molecule type" value="Genomic_DNA"/>
</dbReference>
<evidence type="ECO:0000313" key="2">
    <source>
        <dbReference type="Proteomes" id="UP001480082"/>
    </source>
</evidence>
<name>A0ACC6SWP1_9HYPH</name>
<protein>
    <submittedName>
        <fullName evidence="1">Uncharacterized protein</fullName>
    </submittedName>
</protein>
<reference evidence="1 2" key="1">
    <citation type="journal article" date="2024" name="Proc. Natl. Acad. Sci. U.S.A.">
        <title>The evolutionary genomics of adaptation to stress in wild rhizobium bacteria.</title>
        <authorList>
            <person name="Kehlet-Delgado H."/>
            <person name="Montoya A.P."/>
            <person name="Jensen K.T."/>
            <person name="Wendlandt C.E."/>
            <person name="Dexheimer C."/>
            <person name="Roberts M."/>
            <person name="Torres Martinez L."/>
            <person name="Friesen M.L."/>
            <person name="Griffitts J.S."/>
            <person name="Porter S.S."/>
        </authorList>
    </citation>
    <scope>NUCLEOTIDE SEQUENCE [LARGE SCALE GENOMIC DNA]</scope>
    <source>
        <strain evidence="1 2">M0468</strain>
    </source>
</reference>
<dbReference type="Proteomes" id="UP001480082">
    <property type="component" value="Unassembled WGS sequence"/>
</dbReference>
<sequence>MADLAAVGIASLALARSPASGAGLPVQGTRGSILAGLGVALVDHRI</sequence>
<organism evidence="1 2">
    <name type="scientific">Mesorhizobium australicum</name>
    <dbReference type="NCBI Taxonomy" id="536018"/>
    <lineage>
        <taxon>Bacteria</taxon>
        <taxon>Pseudomonadati</taxon>
        <taxon>Pseudomonadota</taxon>
        <taxon>Alphaproteobacteria</taxon>
        <taxon>Hyphomicrobiales</taxon>
        <taxon>Phyllobacteriaceae</taxon>
        <taxon>Mesorhizobium</taxon>
    </lineage>
</organism>
<accession>A0ACC6SWP1</accession>
<keyword evidence="2" id="KW-1185">Reference proteome</keyword>
<gene>
    <name evidence="1" type="ORF">NKI81_08975</name>
</gene>
<comment type="caution">
    <text evidence="1">The sequence shown here is derived from an EMBL/GenBank/DDBJ whole genome shotgun (WGS) entry which is preliminary data.</text>
</comment>
<evidence type="ECO:0000313" key="1">
    <source>
        <dbReference type="EMBL" id="MER9284087.1"/>
    </source>
</evidence>